<dbReference type="EMBL" id="AP026968">
    <property type="protein sequence ID" value="BDT65694.1"/>
    <property type="molecule type" value="Genomic_DNA"/>
</dbReference>
<evidence type="ECO:0008006" key="4">
    <source>
        <dbReference type="Google" id="ProtNLM"/>
    </source>
</evidence>
<protein>
    <recommendedName>
        <fullName evidence="4">Plasmid mobilization relaxosome protein MobC</fullName>
    </recommendedName>
</protein>
<keyword evidence="3" id="KW-1185">Reference proteome</keyword>
<dbReference type="Proteomes" id="UP001378546">
    <property type="component" value="Chromosome"/>
</dbReference>
<evidence type="ECO:0000313" key="1">
    <source>
        <dbReference type="EMBL" id="BDT65286.1"/>
    </source>
</evidence>
<name>A0ABN6TN39_9STRE</name>
<gene>
    <name evidence="1" type="ORF">SP4011_17030</name>
    <name evidence="2" type="ORF">SP4011_21110</name>
</gene>
<dbReference type="Pfam" id="PF21983">
    <property type="entry name" value="NikA-like"/>
    <property type="match status" value="1"/>
</dbReference>
<organism evidence="2 3">
    <name type="scientific">Streptococcus parapneumoniae</name>
    <dbReference type="NCBI Taxonomy" id="2993430"/>
    <lineage>
        <taxon>Bacteria</taxon>
        <taxon>Bacillati</taxon>
        <taxon>Bacillota</taxon>
        <taxon>Bacilli</taxon>
        <taxon>Lactobacillales</taxon>
        <taxon>Streptococcaceae</taxon>
        <taxon>Streptococcus</taxon>
        <taxon>Streptococcus thalassemiae group</taxon>
    </lineage>
</organism>
<dbReference type="InterPro" id="IPR053842">
    <property type="entry name" value="NikA-like"/>
</dbReference>
<accession>A0ABN6TN39</accession>
<proteinExistence type="predicted"/>
<sequence length="150" mass="17684">MGTQVLILPEEKGSKPLKQNCQNRGEDFLKNREKRKRMIQKKIRLTEEEARFISTKIAESGMTNFNAFARIMLIMGEVKILNFEELRELRKEINRIGVNINQVAKKVNEDEQASLNELSQILELQKHLKDTVSQFIQKQENQTKDQERWL</sequence>
<evidence type="ECO:0000313" key="2">
    <source>
        <dbReference type="EMBL" id="BDT65694.1"/>
    </source>
</evidence>
<evidence type="ECO:0000313" key="3">
    <source>
        <dbReference type="Proteomes" id="UP001378546"/>
    </source>
</evidence>
<reference evidence="2 3" key="1">
    <citation type="submission" date="2022-11" db="EMBL/GenBank/DDBJ databases">
        <title>Complete genome sequence of alpha-hemolytic streptococci isolated from Japan.</title>
        <authorList>
            <person name="Morita M."/>
            <person name="Chang B."/>
            <person name="Akeda Y."/>
        </authorList>
    </citation>
    <scope>NUCLEOTIDE SEQUENCE [LARGE SCALE GENOMIC DNA]</scope>
    <source>
        <strain evidence="2 3">SP4011</strain>
    </source>
</reference>
<dbReference type="EMBL" id="AP026968">
    <property type="protein sequence ID" value="BDT65286.1"/>
    <property type="molecule type" value="Genomic_DNA"/>
</dbReference>